<reference evidence="2" key="1">
    <citation type="submission" date="2023-06" db="EMBL/GenBank/DDBJ databases">
        <title>Genome-scale phylogeny and comparative genomics of the fungal order Sordariales.</title>
        <authorList>
            <consortium name="Lawrence Berkeley National Laboratory"/>
            <person name="Hensen N."/>
            <person name="Bonometti L."/>
            <person name="Westerberg I."/>
            <person name="Brannstrom I.O."/>
            <person name="Guillou S."/>
            <person name="Cros-Aarteil S."/>
            <person name="Calhoun S."/>
            <person name="Haridas S."/>
            <person name="Kuo A."/>
            <person name="Mondo S."/>
            <person name="Pangilinan J."/>
            <person name="Riley R."/>
            <person name="Labutti K."/>
            <person name="Andreopoulos B."/>
            <person name="Lipzen A."/>
            <person name="Chen C."/>
            <person name="Yanf M."/>
            <person name="Daum C."/>
            <person name="Ng V."/>
            <person name="Clum A."/>
            <person name="Steindorff A."/>
            <person name="Ohm R."/>
            <person name="Martin F."/>
            <person name="Silar P."/>
            <person name="Natvig D."/>
            <person name="Lalanne C."/>
            <person name="Gautier V."/>
            <person name="Ament-Velasquez S.L."/>
            <person name="Kruys A."/>
            <person name="Hutchinson M.I."/>
            <person name="Powell A.J."/>
            <person name="Barry K."/>
            <person name="Miller A.N."/>
            <person name="Grigoriev I.V."/>
            <person name="Debuchy R."/>
            <person name="Gladieux P."/>
            <person name="Thoren M.H."/>
            <person name="Johannesson H."/>
        </authorList>
    </citation>
    <scope>NUCLEOTIDE SEQUENCE</scope>
    <source>
        <strain evidence="2">8032-3</strain>
    </source>
</reference>
<keyword evidence="1" id="KW-0472">Membrane</keyword>
<evidence type="ECO:0000313" key="2">
    <source>
        <dbReference type="EMBL" id="KAK1771235.1"/>
    </source>
</evidence>
<feature type="transmembrane region" description="Helical" evidence="1">
    <location>
        <begin position="21"/>
        <end position="40"/>
    </location>
</feature>
<proteinExistence type="predicted"/>
<feature type="transmembrane region" description="Helical" evidence="1">
    <location>
        <begin position="52"/>
        <end position="73"/>
    </location>
</feature>
<dbReference type="RefSeq" id="XP_060287448.1">
    <property type="nucleotide sequence ID" value="XM_060426967.1"/>
</dbReference>
<sequence>MARVVRRGEGVGMRRYLVLDWSWLSFLWMIMGGVSGGVVAHDSVGRSGPLSYSLSFGGITPIMWEMAWATVWIRSGQAPREFLACAMERGTSRLGFLALFLFSLGLCARLQHHGVVRMGLQGHRPCTVGSCLRVYGLNPVHPVPLQKIQNPLLPTVTPSYSEPPIKMVVE</sequence>
<keyword evidence="1" id="KW-1133">Transmembrane helix</keyword>
<accession>A0AAJ0C775</accession>
<keyword evidence="3" id="KW-1185">Reference proteome</keyword>
<organism evidence="2 3">
    <name type="scientific">Phialemonium atrogriseum</name>
    <dbReference type="NCBI Taxonomy" id="1093897"/>
    <lineage>
        <taxon>Eukaryota</taxon>
        <taxon>Fungi</taxon>
        <taxon>Dikarya</taxon>
        <taxon>Ascomycota</taxon>
        <taxon>Pezizomycotina</taxon>
        <taxon>Sordariomycetes</taxon>
        <taxon>Sordariomycetidae</taxon>
        <taxon>Cephalothecales</taxon>
        <taxon>Cephalothecaceae</taxon>
        <taxon>Phialemonium</taxon>
    </lineage>
</organism>
<comment type="caution">
    <text evidence="2">The sequence shown here is derived from an EMBL/GenBank/DDBJ whole genome shotgun (WGS) entry which is preliminary data.</text>
</comment>
<keyword evidence="1" id="KW-0812">Transmembrane</keyword>
<dbReference type="EMBL" id="MU838999">
    <property type="protein sequence ID" value="KAK1771235.1"/>
    <property type="molecule type" value="Genomic_DNA"/>
</dbReference>
<evidence type="ECO:0000256" key="1">
    <source>
        <dbReference type="SAM" id="Phobius"/>
    </source>
</evidence>
<dbReference type="AlphaFoldDB" id="A0AAJ0C775"/>
<dbReference type="GeneID" id="85310154"/>
<evidence type="ECO:0000313" key="3">
    <source>
        <dbReference type="Proteomes" id="UP001244011"/>
    </source>
</evidence>
<dbReference type="Proteomes" id="UP001244011">
    <property type="component" value="Unassembled WGS sequence"/>
</dbReference>
<gene>
    <name evidence="2" type="ORF">QBC33DRAFT_527301</name>
</gene>
<name>A0AAJ0C775_9PEZI</name>
<protein>
    <submittedName>
        <fullName evidence="2">Uncharacterized protein</fullName>
    </submittedName>
</protein>
<feature type="transmembrane region" description="Helical" evidence="1">
    <location>
        <begin position="94"/>
        <end position="112"/>
    </location>
</feature>